<reference evidence="3" key="1">
    <citation type="submission" date="2012-12" db="EMBL/GenBank/DDBJ databases">
        <authorList>
            <person name="Hellsten U."/>
            <person name="Grimwood J."/>
            <person name="Chapman J.A."/>
            <person name="Shapiro H."/>
            <person name="Aerts A."/>
            <person name="Otillar R.P."/>
            <person name="Terry A.Y."/>
            <person name="Boore J.L."/>
            <person name="Simakov O."/>
            <person name="Marletaz F."/>
            <person name="Cho S.-J."/>
            <person name="Edsinger-Gonzales E."/>
            <person name="Havlak P."/>
            <person name="Kuo D.-H."/>
            <person name="Larsson T."/>
            <person name="Lv J."/>
            <person name="Arendt D."/>
            <person name="Savage R."/>
            <person name="Osoegawa K."/>
            <person name="de Jong P."/>
            <person name="Lindberg D.R."/>
            <person name="Seaver E.C."/>
            <person name="Weisblat D.A."/>
            <person name="Putnam N.H."/>
            <person name="Grigoriev I.V."/>
            <person name="Rokhsar D.S."/>
        </authorList>
    </citation>
    <scope>NUCLEOTIDE SEQUENCE</scope>
</reference>
<dbReference type="EnsemblMetazoa" id="HelroT164303">
    <property type="protein sequence ID" value="HelroP164303"/>
    <property type="gene ID" value="HelroG164303"/>
</dbReference>
<keyword evidence="3" id="KW-1185">Reference proteome</keyword>
<evidence type="ECO:0000313" key="3">
    <source>
        <dbReference type="Proteomes" id="UP000015101"/>
    </source>
</evidence>
<gene>
    <name evidence="2" type="primary">20200487</name>
    <name evidence="1" type="ORF">HELRODRAFT_164303</name>
</gene>
<reference evidence="1 3" key="2">
    <citation type="journal article" date="2013" name="Nature">
        <title>Insights into bilaterian evolution from three spiralian genomes.</title>
        <authorList>
            <person name="Simakov O."/>
            <person name="Marletaz F."/>
            <person name="Cho S.J."/>
            <person name="Edsinger-Gonzales E."/>
            <person name="Havlak P."/>
            <person name="Hellsten U."/>
            <person name="Kuo D.H."/>
            <person name="Larsson T."/>
            <person name="Lv J."/>
            <person name="Arendt D."/>
            <person name="Savage R."/>
            <person name="Osoegawa K."/>
            <person name="de Jong P."/>
            <person name="Grimwood J."/>
            <person name="Chapman J.A."/>
            <person name="Shapiro H."/>
            <person name="Aerts A."/>
            <person name="Otillar R.P."/>
            <person name="Terry A.Y."/>
            <person name="Boore J.L."/>
            <person name="Grigoriev I.V."/>
            <person name="Lindberg D.R."/>
            <person name="Seaver E.C."/>
            <person name="Weisblat D.A."/>
            <person name="Putnam N.H."/>
            <person name="Rokhsar D.S."/>
        </authorList>
    </citation>
    <scope>NUCLEOTIDE SEQUENCE</scope>
</reference>
<dbReference type="CTD" id="20200487"/>
<organism evidence="2 3">
    <name type="scientific">Helobdella robusta</name>
    <name type="common">Californian leech</name>
    <dbReference type="NCBI Taxonomy" id="6412"/>
    <lineage>
        <taxon>Eukaryota</taxon>
        <taxon>Metazoa</taxon>
        <taxon>Spiralia</taxon>
        <taxon>Lophotrochozoa</taxon>
        <taxon>Annelida</taxon>
        <taxon>Clitellata</taxon>
        <taxon>Hirudinea</taxon>
        <taxon>Rhynchobdellida</taxon>
        <taxon>Glossiphoniidae</taxon>
        <taxon>Helobdella</taxon>
    </lineage>
</organism>
<dbReference type="RefSeq" id="XP_009027521.1">
    <property type="nucleotide sequence ID" value="XM_009029273.1"/>
</dbReference>
<dbReference type="Proteomes" id="UP000015101">
    <property type="component" value="Unassembled WGS sequence"/>
</dbReference>
<dbReference type="GeneID" id="20200487"/>
<proteinExistence type="predicted"/>
<accession>T1EV87</accession>
<name>T1EV87_HELRO</name>
<protein>
    <submittedName>
        <fullName evidence="1 2">Uncharacterized protein</fullName>
    </submittedName>
</protein>
<evidence type="ECO:0000313" key="2">
    <source>
        <dbReference type="EnsemblMetazoa" id="HelroP164303"/>
    </source>
</evidence>
<dbReference type="HOGENOM" id="CLU_064172_0_1_1"/>
<dbReference type="KEGG" id="hro:HELRODRAFT_164303"/>
<sequence length="282" mass="32880">MTRSLVNNEKIEKTEKFQPRENRKLEKLLECIFIMKYLKENKYWEKCSIFVSSNIKKVPKVESLITINFQIIKRELIEMLHSQQIQFNKLVEAVSITKNNVVEINKFIEVTENNNINTVKLEKLVDTVENKLVVDVNNAEMNKNLEINTTEELFTKPLWSDAYDSPIDDDAQPFLLVNKRKKSQQLSNNTEENNKPKLSTNKVADSKTVEKKPVRTIGQKILDYCKLKTDKELVKKSVFCLSNISKSHRNDVEEYLNTNGIRVLSCYPVVKQFKKKSTAQLF</sequence>
<reference evidence="2" key="3">
    <citation type="submission" date="2015-06" db="UniProtKB">
        <authorList>
            <consortium name="EnsemblMetazoa"/>
        </authorList>
    </citation>
    <scope>IDENTIFICATION</scope>
</reference>
<evidence type="ECO:0000313" key="1">
    <source>
        <dbReference type="EMBL" id="ESN94457.1"/>
    </source>
</evidence>
<dbReference type="EMBL" id="KB097571">
    <property type="protein sequence ID" value="ESN94457.1"/>
    <property type="molecule type" value="Genomic_DNA"/>
</dbReference>
<dbReference type="EMBL" id="AMQM01001625">
    <property type="status" value="NOT_ANNOTATED_CDS"/>
    <property type="molecule type" value="Genomic_DNA"/>
</dbReference>
<dbReference type="AlphaFoldDB" id="T1EV87"/>
<dbReference type="InParanoid" id="T1EV87"/>